<keyword evidence="2" id="KW-1185">Reference proteome</keyword>
<reference evidence="1" key="1">
    <citation type="submission" date="2022-04" db="EMBL/GenBank/DDBJ databases">
        <title>Carnegiea gigantea Genome sequencing and assembly v2.</title>
        <authorList>
            <person name="Copetti D."/>
            <person name="Sanderson M.J."/>
            <person name="Burquez A."/>
            <person name="Wojciechowski M.F."/>
        </authorList>
    </citation>
    <scope>NUCLEOTIDE SEQUENCE</scope>
    <source>
        <strain evidence="1">SGP5-SGP5p</strain>
        <tissue evidence="1">Aerial part</tissue>
    </source>
</reference>
<protein>
    <submittedName>
        <fullName evidence="1">Uncharacterized protein</fullName>
    </submittedName>
</protein>
<dbReference type="EMBL" id="JAKOGI010000697">
    <property type="protein sequence ID" value="KAJ8431309.1"/>
    <property type="molecule type" value="Genomic_DNA"/>
</dbReference>
<gene>
    <name evidence="1" type="ORF">Cgig2_032299</name>
</gene>
<dbReference type="AlphaFoldDB" id="A0A9Q1Q7F9"/>
<evidence type="ECO:0000313" key="2">
    <source>
        <dbReference type="Proteomes" id="UP001153076"/>
    </source>
</evidence>
<accession>A0A9Q1Q7F9</accession>
<dbReference type="Proteomes" id="UP001153076">
    <property type="component" value="Unassembled WGS sequence"/>
</dbReference>
<name>A0A9Q1Q7F9_9CARY</name>
<dbReference type="OrthoDB" id="1752268at2759"/>
<comment type="caution">
    <text evidence="1">The sequence shown here is derived from an EMBL/GenBank/DDBJ whole genome shotgun (WGS) entry which is preliminary data.</text>
</comment>
<proteinExistence type="predicted"/>
<sequence>MTKQLGEALRQVQEAVIRGVYEKMKEIEHKPKPILGFEYKPTPRYTPLYQQVRSRHPQRDENALQRGDRALHELADQGHLNRYLRRGEGGDRNRHDLKGKKDNDVDCNTEIIATIVGGIDDRELNMGYRKAQIRKLSQVIAIRELNPPVGPIVTFGPKNMRPLQTPHNDALVMQLKISTAMVP</sequence>
<evidence type="ECO:0000313" key="1">
    <source>
        <dbReference type="EMBL" id="KAJ8431309.1"/>
    </source>
</evidence>
<organism evidence="1 2">
    <name type="scientific">Carnegiea gigantea</name>
    <dbReference type="NCBI Taxonomy" id="171969"/>
    <lineage>
        <taxon>Eukaryota</taxon>
        <taxon>Viridiplantae</taxon>
        <taxon>Streptophyta</taxon>
        <taxon>Embryophyta</taxon>
        <taxon>Tracheophyta</taxon>
        <taxon>Spermatophyta</taxon>
        <taxon>Magnoliopsida</taxon>
        <taxon>eudicotyledons</taxon>
        <taxon>Gunneridae</taxon>
        <taxon>Pentapetalae</taxon>
        <taxon>Caryophyllales</taxon>
        <taxon>Cactineae</taxon>
        <taxon>Cactaceae</taxon>
        <taxon>Cactoideae</taxon>
        <taxon>Echinocereeae</taxon>
        <taxon>Carnegiea</taxon>
    </lineage>
</organism>